<dbReference type="Gene3D" id="1.10.1040.10">
    <property type="entry name" value="N-(1-d-carboxylethyl)-l-norvaline Dehydrogenase, domain 2"/>
    <property type="match status" value="1"/>
</dbReference>
<dbReference type="Pfam" id="PF03446">
    <property type="entry name" value="NAD_binding_2"/>
    <property type="match status" value="1"/>
</dbReference>
<dbReference type="SUPFAM" id="SSF51735">
    <property type="entry name" value="NAD(P)-binding Rossmann-fold domains"/>
    <property type="match status" value="1"/>
</dbReference>
<protein>
    <submittedName>
        <fullName evidence="3">3-hydroxyisobutyrate dehydrogenase-like beta-hydroxyacid dehydrogenase</fullName>
    </submittedName>
</protein>
<dbReference type="InterPro" id="IPR013328">
    <property type="entry name" value="6PGD_dom2"/>
</dbReference>
<dbReference type="OrthoDB" id="943692at2"/>
<dbReference type="SUPFAM" id="SSF48179">
    <property type="entry name" value="6-phosphogluconate dehydrogenase C-terminal domain-like"/>
    <property type="match status" value="1"/>
</dbReference>
<comment type="caution">
    <text evidence="3">The sequence shown here is derived from an EMBL/GenBank/DDBJ whole genome shotgun (WGS) entry which is preliminary data.</text>
</comment>
<proteinExistence type="predicted"/>
<name>A0A8H2PZC8_9MICO</name>
<dbReference type="RefSeq" id="WP_141990874.1">
    <property type="nucleotide sequence ID" value="NZ_VFRA01000001.1"/>
</dbReference>
<dbReference type="InterPro" id="IPR015814">
    <property type="entry name" value="Pgluconate_DH_NAD-bd_C"/>
</dbReference>
<dbReference type="InterPro" id="IPR008927">
    <property type="entry name" value="6-PGluconate_DH-like_C_sf"/>
</dbReference>
<feature type="domain" description="6-phosphogluconate dehydrogenase NADP-binding" evidence="1">
    <location>
        <begin position="6"/>
        <end position="104"/>
    </location>
</feature>
<evidence type="ECO:0000259" key="1">
    <source>
        <dbReference type="Pfam" id="PF03446"/>
    </source>
</evidence>
<dbReference type="Pfam" id="PF09130">
    <property type="entry name" value="DUF1932"/>
    <property type="match status" value="1"/>
</dbReference>
<reference evidence="3 4" key="1">
    <citation type="submission" date="2019-06" db="EMBL/GenBank/DDBJ databases">
        <title>Sequencing the genomes of 1000 actinobacteria strains.</title>
        <authorList>
            <person name="Klenk H.-P."/>
        </authorList>
    </citation>
    <scope>NUCLEOTIDE SEQUENCE [LARGE SCALE GENOMIC DNA]</scope>
    <source>
        <strain evidence="3 4">DSM 21947</strain>
    </source>
</reference>
<gene>
    <name evidence="3" type="ORF">FB472_2210</name>
</gene>
<accession>A0A8H2PZC8</accession>
<sequence>MSPTLKVAVIGHGEAGSLIAGGLQDAGLVVIGFDPATPANPTVPLTASVNEAVAGADIVLSLNSSTVAFRVAEQVAPMLKEGVIYADLNTGTPALKKKLAALFASGAFADVAIMRPVPGLGAKVPMGVSGTAARRFVDLLEPFALNLEFVSDVAGEAAARKLIRSVLAKGIAAVTIDYLWAAESLGLQEWAYEEVQREFDAMSAETAQRYLSGTVKHVKRRQIEMIDVNEMLNESGYLSTIVPAIELTYNRVIHSVKVPFSTPEK</sequence>
<dbReference type="EMBL" id="VFRA01000001">
    <property type="protein sequence ID" value="TQO20573.1"/>
    <property type="molecule type" value="Genomic_DNA"/>
</dbReference>
<evidence type="ECO:0000313" key="4">
    <source>
        <dbReference type="Proteomes" id="UP000316560"/>
    </source>
</evidence>
<evidence type="ECO:0000259" key="2">
    <source>
        <dbReference type="Pfam" id="PF09130"/>
    </source>
</evidence>
<keyword evidence="4" id="KW-1185">Reference proteome</keyword>
<dbReference type="Proteomes" id="UP000316560">
    <property type="component" value="Unassembled WGS sequence"/>
</dbReference>
<dbReference type="GO" id="GO:0050661">
    <property type="term" value="F:NADP binding"/>
    <property type="evidence" value="ECO:0007669"/>
    <property type="project" value="InterPro"/>
</dbReference>
<feature type="domain" description="Phosphogluconate dehydrogenase NAD-binding putative C-terminal" evidence="2">
    <location>
        <begin position="182"/>
        <end position="251"/>
    </location>
</feature>
<dbReference type="InterPro" id="IPR006115">
    <property type="entry name" value="6PGDH_NADP-bd"/>
</dbReference>
<evidence type="ECO:0000313" key="3">
    <source>
        <dbReference type="EMBL" id="TQO20573.1"/>
    </source>
</evidence>
<dbReference type="Gene3D" id="3.40.50.720">
    <property type="entry name" value="NAD(P)-binding Rossmann-like Domain"/>
    <property type="match status" value="1"/>
</dbReference>
<organism evidence="3 4">
    <name type="scientific">Rhodoglobus vestalii</name>
    <dbReference type="NCBI Taxonomy" id="193384"/>
    <lineage>
        <taxon>Bacteria</taxon>
        <taxon>Bacillati</taxon>
        <taxon>Actinomycetota</taxon>
        <taxon>Actinomycetes</taxon>
        <taxon>Micrococcales</taxon>
        <taxon>Microbacteriaceae</taxon>
        <taxon>Rhodoglobus</taxon>
    </lineage>
</organism>
<dbReference type="InterPro" id="IPR036291">
    <property type="entry name" value="NAD(P)-bd_dom_sf"/>
</dbReference>
<dbReference type="AlphaFoldDB" id="A0A8H2PZC8"/>